<sequence length="156" mass="17461">MAWITLDAMDRAIIRALKNDGRLPFSTIAAQLHVSPGMIRQRVQRLMDAGVLQFVAVTHPLRTGYHTMALIGVKADGHRLREIANQIAAFEEVIYLAITSGAYNFLVEVTCVDNADLLRFLSEKLYSVEGVREAETFIYLDIVKEIYAWDPPPGNA</sequence>
<dbReference type="SMART" id="SM00344">
    <property type="entry name" value="HTH_ASNC"/>
    <property type="match status" value="1"/>
</dbReference>
<evidence type="ECO:0000256" key="1">
    <source>
        <dbReference type="ARBA" id="ARBA00023015"/>
    </source>
</evidence>
<dbReference type="InterPro" id="IPR019888">
    <property type="entry name" value="Tscrpt_reg_AsnC-like"/>
</dbReference>
<dbReference type="SUPFAM" id="SSF46785">
    <property type="entry name" value="Winged helix' DNA-binding domain"/>
    <property type="match status" value="1"/>
</dbReference>
<dbReference type="Gene3D" id="1.10.10.10">
    <property type="entry name" value="Winged helix-like DNA-binding domain superfamily/Winged helix DNA-binding domain"/>
    <property type="match status" value="1"/>
</dbReference>
<evidence type="ECO:0000259" key="4">
    <source>
        <dbReference type="PROSITE" id="PS50956"/>
    </source>
</evidence>
<dbReference type="SUPFAM" id="SSF54909">
    <property type="entry name" value="Dimeric alpha+beta barrel"/>
    <property type="match status" value="1"/>
</dbReference>
<dbReference type="PANTHER" id="PTHR30154:SF34">
    <property type="entry name" value="TRANSCRIPTIONAL REGULATOR AZLB"/>
    <property type="match status" value="1"/>
</dbReference>
<feature type="domain" description="HTH asnC-type" evidence="4">
    <location>
        <begin position="6"/>
        <end position="66"/>
    </location>
</feature>
<organism evidence="5">
    <name type="scientific">Caldilinea aerophila</name>
    <dbReference type="NCBI Taxonomy" id="133453"/>
    <lineage>
        <taxon>Bacteria</taxon>
        <taxon>Bacillati</taxon>
        <taxon>Chloroflexota</taxon>
        <taxon>Caldilineae</taxon>
        <taxon>Caldilineales</taxon>
        <taxon>Caldilineaceae</taxon>
        <taxon>Caldilinea</taxon>
    </lineage>
</organism>
<dbReference type="InterPro" id="IPR036390">
    <property type="entry name" value="WH_DNA-bd_sf"/>
</dbReference>
<dbReference type="InterPro" id="IPR000485">
    <property type="entry name" value="AsnC-type_HTH_dom"/>
</dbReference>
<evidence type="ECO:0000256" key="2">
    <source>
        <dbReference type="ARBA" id="ARBA00023125"/>
    </source>
</evidence>
<dbReference type="InterPro" id="IPR011008">
    <property type="entry name" value="Dimeric_a/b-barrel"/>
</dbReference>
<keyword evidence="1" id="KW-0805">Transcription regulation</keyword>
<dbReference type="GO" id="GO:0043200">
    <property type="term" value="P:response to amino acid"/>
    <property type="evidence" value="ECO:0007669"/>
    <property type="project" value="TreeGrafter"/>
</dbReference>
<reference evidence="5" key="1">
    <citation type="journal article" date="2020" name="mSystems">
        <title>Genome- and Community-Level Interaction Insights into Carbon Utilization and Element Cycling Functions of Hydrothermarchaeota in Hydrothermal Sediment.</title>
        <authorList>
            <person name="Zhou Z."/>
            <person name="Liu Y."/>
            <person name="Xu W."/>
            <person name="Pan J."/>
            <person name="Luo Z.H."/>
            <person name="Li M."/>
        </authorList>
    </citation>
    <scope>NUCLEOTIDE SEQUENCE [LARGE SCALE GENOMIC DNA]</scope>
    <source>
        <strain evidence="5">SpSt-289</strain>
    </source>
</reference>
<dbReference type="PRINTS" id="PR00033">
    <property type="entry name" value="HTHASNC"/>
</dbReference>
<dbReference type="GO" id="GO:0043565">
    <property type="term" value="F:sequence-specific DNA binding"/>
    <property type="evidence" value="ECO:0007669"/>
    <property type="project" value="InterPro"/>
</dbReference>
<dbReference type="Pfam" id="PF01037">
    <property type="entry name" value="AsnC_trans_reg"/>
    <property type="match status" value="1"/>
</dbReference>
<keyword evidence="3" id="KW-0804">Transcription</keyword>
<proteinExistence type="predicted"/>
<dbReference type="EMBL" id="DSMG01000117">
    <property type="protein sequence ID" value="HDX32140.1"/>
    <property type="molecule type" value="Genomic_DNA"/>
</dbReference>
<dbReference type="GO" id="GO:0005829">
    <property type="term" value="C:cytosol"/>
    <property type="evidence" value="ECO:0007669"/>
    <property type="project" value="TreeGrafter"/>
</dbReference>
<dbReference type="InterPro" id="IPR036388">
    <property type="entry name" value="WH-like_DNA-bd_sf"/>
</dbReference>
<dbReference type="PANTHER" id="PTHR30154">
    <property type="entry name" value="LEUCINE-RESPONSIVE REGULATORY PROTEIN"/>
    <property type="match status" value="1"/>
</dbReference>
<protein>
    <submittedName>
        <fullName evidence="5">Lrp/AsnC family transcriptional regulator</fullName>
    </submittedName>
</protein>
<name>A0A7C1FSF5_9CHLR</name>
<evidence type="ECO:0000256" key="3">
    <source>
        <dbReference type="ARBA" id="ARBA00023163"/>
    </source>
</evidence>
<dbReference type="AlphaFoldDB" id="A0A7C1FSF5"/>
<gene>
    <name evidence="5" type="ORF">ENQ20_11720</name>
</gene>
<dbReference type="Gene3D" id="3.30.70.920">
    <property type="match status" value="1"/>
</dbReference>
<keyword evidence="2" id="KW-0238">DNA-binding</keyword>
<dbReference type="Pfam" id="PF13404">
    <property type="entry name" value="HTH_AsnC-type"/>
    <property type="match status" value="1"/>
</dbReference>
<accession>A0A7C1FSF5</accession>
<comment type="caution">
    <text evidence="5">The sequence shown here is derived from an EMBL/GenBank/DDBJ whole genome shotgun (WGS) entry which is preliminary data.</text>
</comment>
<dbReference type="InterPro" id="IPR019887">
    <property type="entry name" value="Tscrpt_reg_AsnC/Lrp_C"/>
</dbReference>
<evidence type="ECO:0000313" key="5">
    <source>
        <dbReference type="EMBL" id="HDX32140.1"/>
    </source>
</evidence>
<dbReference type="PROSITE" id="PS50956">
    <property type="entry name" value="HTH_ASNC_2"/>
    <property type="match status" value="1"/>
</dbReference>